<keyword evidence="4" id="KW-1015">Disulfide bond</keyword>
<dbReference type="AlphaFoldDB" id="A0A8D9EJ78"/>
<evidence type="ECO:0000259" key="7">
    <source>
        <dbReference type="PROSITE" id="PS50940"/>
    </source>
</evidence>
<dbReference type="Gene3D" id="2.170.140.10">
    <property type="entry name" value="Chitin binding domain"/>
    <property type="match status" value="2"/>
</dbReference>
<dbReference type="EMBL" id="HBUF01342073">
    <property type="protein sequence ID" value="CAG6704902.1"/>
    <property type="molecule type" value="Transcribed_RNA"/>
</dbReference>
<dbReference type="GO" id="GO:0008061">
    <property type="term" value="F:chitin binding"/>
    <property type="evidence" value="ECO:0007669"/>
    <property type="project" value="UniProtKB-KW"/>
</dbReference>
<evidence type="ECO:0000256" key="2">
    <source>
        <dbReference type="ARBA" id="ARBA00022729"/>
    </source>
</evidence>
<dbReference type="PROSITE" id="PS50940">
    <property type="entry name" value="CHIT_BIND_II"/>
    <property type="match status" value="2"/>
</dbReference>
<dbReference type="EMBL" id="HBUF01207202">
    <property type="protein sequence ID" value="CAG6664216.1"/>
    <property type="molecule type" value="Transcribed_RNA"/>
</dbReference>
<evidence type="ECO:0000256" key="3">
    <source>
        <dbReference type="ARBA" id="ARBA00022737"/>
    </source>
</evidence>
<accession>A0A8D9EJ78</accession>
<protein>
    <recommendedName>
        <fullName evidence="7">Chitin-binding type-2 domain-containing protein</fullName>
    </recommendedName>
</protein>
<keyword evidence="5" id="KW-0325">Glycoprotein</keyword>
<reference evidence="8" key="1">
    <citation type="submission" date="2021-05" db="EMBL/GenBank/DDBJ databases">
        <authorList>
            <person name="Alioto T."/>
            <person name="Alioto T."/>
            <person name="Gomez Garrido J."/>
        </authorList>
    </citation>
    <scope>NUCLEOTIDE SEQUENCE</scope>
</reference>
<dbReference type="EMBL" id="HBUF01207201">
    <property type="protein sequence ID" value="CAG6664215.1"/>
    <property type="molecule type" value="Transcribed_RNA"/>
</dbReference>
<evidence type="ECO:0000256" key="4">
    <source>
        <dbReference type="ARBA" id="ARBA00023157"/>
    </source>
</evidence>
<keyword evidence="1" id="KW-0147">Chitin-binding</keyword>
<keyword evidence="3" id="KW-0677">Repeat</keyword>
<dbReference type="GO" id="GO:0005576">
    <property type="term" value="C:extracellular region"/>
    <property type="evidence" value="ECO:0007669"/>
    <property type="project" value="InterPro"/>
</dbReference>
<proteinExistence type="predicted"/>
<dbReference type="PANTHER" id="PTHR23301">
    <property type="entry name" value="CHITIN BINDING PERITROPHIN-A"/>
    <property type="match status" value="1"/>
</dbReference>
<dbReference type="EMBL" id="HBUF01543586">
    <property type="protein sequence ID" value="CAG6756026.1"/>
    <property type="molecule type" value="Transcribed_RNA"/>
</dbReference>
<feature type="chain" id="PRO_5036429121" description="Chitin-binding type-2 domain-containing protein" evidence="6">
    <location>
        <begin position="18"/>
        <end position="222"/>
    </location>
</feature>
<dbReference type="EMBL" id="HBUF01543588">
    <property type="protein sequence ID" value="CAG6756028.1"/>
    <property type="molecule type" value="Transcribed_RNA"/>
</dbReference>
<evidence type="ECO:0000256" key="6">
    <source>
        <dbReference type="SAM" id="SignalP"/>
    </source>
</evidence>
<dbReference type="SMART" id="SM00494">
    <property type="entry name" value="ChtBD2"/>
    <property type="match status" value="3"/>
</dbReference>
<feature type="domain" description="Chitin-binding type-2" evidence="7">
    <location>
        <begin position="93"/>
        <end position="152"/>
    </location>
</feature>
<dbReference type="EMBL" id="HBUF01543587">
    <property type="protein sequence ID" value="CAG6756027.1"/>
    <property type="molecule type" value="Transcribed_RNA"/>
</dbReference>
<dbReference type="InterPro" id="IPR051940">
    <property type="entry name" value="Chitin_bind-dev_reg"/>
</dbReference>
<name>A0A8D9EJ78_9HEMI</name>
<dbReference type="Pfam" id="PF01607">
    <property type="entry name" value="CBM_14"/>
    <property type="match status" value="3"/>
</dbReference>
<dbReference type="PANTHER" id="PTHR23301:SF107">
    <property type="entry name" value="LD20793P"/>
    <property type="match status" value="1"/>
</dbReference>
<dbReference type="InterPro" id="IPR002557">
    <property type="entry name" value="Chitin-bd_dom"/>
</dbReference>
<evidence type="ECO:0000256" key="5">
    <source>
        <dbReference type="ARBA" id="ARBA00023180"/>
    </source>
</evidence>
<evidence type="ECO:0000313" key="8">
    <source>
        <dbReference type="EMBL" id="CAG6756028.1"/>
    </source>
</evidence>
<keyword evidence="2 6" id="KW-0732">Signal</keyword>
<dbReference type="EMBL" id="HBUF01342072">
    <property type="protein sequence ID" value="CAG6704899.1"/>
    <property type="molecule type" value="Transcribed_RNA"/>
</dbReference>
<organism evidence="8">
    <name type="scientific">Cacopsylla melanoneura</name>
    <dbReference type="NCBI Taxonomy" id="428564"/>
    <lineage>
        <taxon>Eukaryota</taxon>
        <taxon>Metazoa</taxon>
        <taxon>Ecdysozoa</taxon>
        <taxon>Arthropoda</taxon>
        <taxon>Hexapoda</taxon>
        <taxon>Insecta</taxon>
        <taxon>Pterygota</taxon>
        <taxon>Neoptera</taxon>
        <taxon>Paraneoptera</taxon>
        <taxon>Hemiptera</taxon>
        <taxon>Sternorrhyncha</taxon>
        <taxon>Psylloidea</taxon>
        <taxon>Psyllidae</taxon>
        <taxon>Psyllinae</taxon>
        <taxon>Cacopsylla</taxon>
    </lineage>
</organism>
<dbReference type="InterPro" id="IPR036508">
    <property type="entry name" value="Chitin-bd_dom_sf"/>
</dbReference>
<evidence type="ECO:0000256" key="1">
    <source>
        <dbReference type="ARBA" id="ARBA00022669"/>
    </source>
</evidence>
<feature type="signal peptide" evidence="6">
    <location>
        <begin position="1"/>
        <end position="17"/>
    </location>
</feature>
<dbReference type="SUPFAM" id="SSF57625">
    <property type="entry name" value="Invertebrate chitin-binding proteins"/>
    <property type="match status" value="3"/>
</dbReference>
<sequence>MIYTSLVLLPSLAVILAQPLLEPSGCPEPYGVQTYPHPELCDQFYKCTNGSLSLEQCENGLLYDGHGNAHNHCNYYWGVDCGNRKADLVPINNGPCEFKYGLYAESAACSTNYLKCADGYPYLEPCEPGLAYDDRTHKCNWPDELLDIGCNSEAIIGFKCPESVDPHSVAAKFWPYPRFPVPGDKGRLITCVNGYPRLNTCGDGKQFDEASLTCLGPEDYKK</sequence>
<feature type="domain" description="Chitin-binding type-2" evidence="7">
    <location>
        <begin position="23"/>
        <end position="83"/>
    </location>
</feature>